<reference evidence="2" key="1">
    <citation type="submission" date="2015-10" db="EMBL/GenBank/DDBJ databases">
        <title>Draft genome sequence of Salegentibacter mishustinae KCTC 12263.</title>
        <authorList>
            <person name="Lin W."/>
            <person name="Zheng Q."/>
        </authorList>
    </citation>
    <scope>NUCLEOTIDE SEQUENCE [LARGE SCALE GENOMIC DNA]</scope>
    <source>
        <strain evidence="2">KCTC 12263</strain>
    </source>
</reference>
<evidence type="ECO:0000313" key="2">
    <source>
        <dbReference type="EMBL" id="KRG27819.1"/>
    </source>
</evidence>
<keyword evidence="2" id="KW-0269">Exonuclease</keyword>
<gene>
    <name evidence="2" type="ORF">APR42_08680</name>
</gene>
<keyword evidence="2" id="KW-0378">Hydrolase</keyword>
<protein>
    <submittedName>
        <fullName evidence="2">ATP-dependent exonuclease</fullName>
    </submittedName>
</protein>
<dbReference type="Proteomes" id="UP000051643">
    <property type="component" value="Unassembled WGS sequence"/>
</dbReference>
<evidence type="ECO:0000313" key="3">
    <source>
        <dbReference type="Proteomes" id="UP000051643"/>
    </source>
</evidence>
<dbReference type="InterPro" id="IPR021457">
    <property type="entry name" value="DUF3108"/>
</dbReference>
<dbReference type="Pfam" id="PF11306">
    <property type="entry name" value="DUF3108"/>
    <property type="match status" value="1"/>
</dbReference>
<dbReference type="OrthoDB" id="9808473at2"/>
<proteinExistence type="predicted"/>
<dbReference type="AlphaFoldDB" id="A0A0Q9Z4M5"/>
<keyword evidence="3" id="KW-1185">Reference proteome</keyword>
<dbReference type="RefSeq" id="WP_057482491.1">
    <property type="nucleotide sequence ID" value="NZ_BMWR01000004.1"/>
</dbReference>
<feature type="signal peptide" evidence="1">
    <location>
        <begin position="1"/>
        <end position="19"/>
    </location>
</feature>
<dbReference type="GO" id="GO:0004527">
    <property type="term" value="F:exonuclease activity"/>
    <property type="evidence" value="ECO:0007669"/>
    <property type="project" value="UniProtKB-KW"/>
</dbReference>
<dbReference type="STRING" id="270918.APR42_08680"/>
<sequence length="259" mass="30207">MKKSIFTIFLFLLTGLALQAQSQKAFSAGEWFKFRIHYGPFNASYATLEVDETSMQGEPVYHIKGRGKSTGLLHWFFKVDDNYQTYIDKQDGKPYKFIRKIDEGGYTKDLEIDFNHKENKAYVFDRKHNENHTYATKPNVHDMLSAFYYIRNNIKNDELSPGDEMRLNLFIDDENMDFKLKFLGREVIKTKFGKVATLKFRPYVMAGRVFKEKESLTFWVSDDANRIPLKIEANLAVGSLDADLDSYKGLKHPFKIIMN</sequence>
<keyword evidence="1" id="KW-0732">Signal</keyword>
<feature type="chain" id="PRO_5006389124" evidence="1">
    <location>
        <begin position="20"/>
        <end position="259"/>
    </location>
</feature>
<organism evidence="2 3">
    <name type="scientific">Salegentibacter mishustinae</name>
    <dbReference type="NCBI Taxonomy" id="270918"/>
    <lineage>
        <taxon>Bacteria</taxon>
        <taxon>Pseudomonadati</taxon>
        <taxon>Bacteroidota</taxon>
        <taxon>Flavobacteriia</taxon>
        <taxon>Flavobacteriales</taxon>
        <taxon>Flavobacteriaceae</taxon>
        <taxon>Salegentibacter</taxon>
    </lineage>
</organism>
<name>A0A0Q9Z4M5_9FLAO</name>
<dbReference type="EMBL" id="LKTP01000034">
    <property type="protein sequence ID" value="KRG27819.1"/>
    <property type="molecule type" value="Genomic_DNA"/>
</dbReference>
<evidence type="ECO:0000256" key="1">
    <source>
        <dbReference type="SAM" id="SignalP"/>
    </source>
</evidence>
<comment type="caution">
    <text evidence="2">The sequence shown here is derived from an EMBL/GenBank/DDBJ whole genome shotgun (WGS) entry which is preliminary data.</text>
</comment>
<keyword evidence="2" id="KW-0540">Nuclease</keyword>
<accession>A0A0Q9Z4M5</accession>